<name>A0A420XUP4_9ACTN</name>
<gene>
    <name evidence="2" type="ORF">CLV35_0991</name>
</gene>
<evidence type="ECO:0000256" key="1">
    <source>
        <dbReference type="SAM" id="MobiDB-lite"/>
    </source>
</evidence>
<evidence type="ECO:0000313" key="3">
    <source>
        <dbReference type="Proteomes" id="UP000281955"/>
    </source>
</evidence>
<dbReference type="EMBL" id="RBWV01000009">
    <property type="protein sequence ID" value="RKS80554.1"/>
    <property type="molecule type" value="Genomic_DNA"/>
</dbReference>
<proteinExistence type="predicted"/>
<accession>A0A420XUP4</accession>
<feature type="region of interest" description="Disordered" evidence="1">
    <location>
        <begin position="1"/>
        <end position="59"/>
    </location>
</feature>
<sequence length="59" mass="6156">MTDPQPAPGDFEYDQAHDSAAPGTDRAGARPAVQVATAAEDPGGADYGYDLSHDVPRTR</sequence>
<organism evidence="2 3">
    <name type="scientific">Motilibacter peucedani</name>
    <dbReference type="NCBI Taxonomy" id="598650"/>
    <lineage>
        <taxon>Bacteria</taxon>
        <taxon>Bacillati</taxon>
        <taxon>Actinomycetota</taxon>
        <taxon>Actinomycetes</taxon>
        <taxon>Motilibacterales</taxon>
        <taxon>Motilibacteraceae</taxon>
        <taxon>Motilibacter</taxon>
    </lineage>
</organism>
<comment type="caution">
    <text evidence="2">The sequence shown here is derived from an EMBL/GenBank/DDBJ whole genome shotgun (WGS) entry which is preliminary data.</text>
</comment>
<dbReference type="OrthoDB" id="5197934at2"/>
<protein>
    <submittedName>
        <fullName evidence="2">Uncharacterized protein</fullName>
    </submittedName>
</protein>
<dbReference type="AlphaFoldDB" id="A0A420XUP4"/>
<dbReference type="InParanoid" id="A0A420XUP4"/>
<dbReference type="RefSeq" id="WP_121192227.1">
    <property type="nucleotide sequence ID" value="NZ_RBWV01000009.1"/>
</dbReference>
<dbReference type="Proteomes" id="UP000281955">
    <property type="component" value="Unassembled WGS sequence"/>
</dbReference>
<keyword evidence="3" id="KW-1185">Reference proteome</keyword>
<evidence type="ECO:0000313" key="2">
    <source>
        <dbReference type="EMBL" id="RKS80554.1"/>
    </source>
</evidence>
<reference evidence="2 3" key="1">
    <citation type="submission" date="2018-10" db="EMBL/GenBank/DDBJ databases">
        <title>Genomic Encyclopedia of Archaeal and Bacterial Type Strains, Phase II (KMG-II): from individual species to whole genera.</title>
        <authorList>
            <person name="Goeker M."/>
        </authorList>
    </citation>
    <scope>NUCLEOTIDE SEQUENCE [LARGE SCALE GENOMIC DNA]</scope>
    <source>
        <strain evidence="2 3">RP-AC37</strain>
    </source>
</reference>